<feature type="region of interest" description="Disordered" evidence="1">
    <location>
        <begin position="27"/>
        <end position="97"/>
    </location>
</feature>
<reference evidence="4 5" key="1">
    <citation type="submission" date="2020-08" db="EMBL/GenBank/DDBJ databases">
        <title>Sequencing the genomes of 1000 actinobacteria strains.</title>
        <authorList>
            <person name="Klenk H.-P."/>
        </authorList>
    </citation>
    <scope>NUCLEOTIDE SEQUENCE [LARGE SCALE GENOMIC DNA]</scope>
    <source>
        <strain evidence="4 5">DSM 23040</strain>
    </source>
</reference>
<proteinExistence type="predicted"/>
<dbReference type="PROSITE" id="PS51257">
    <property type="entry name" value="PROKAR_LIPOPROTEIN"/>
    <property type="match status" value="1"/>
</dbReference>
<evidence type="ECO:0000256" key="1">
    <source>
        <dbReference type="SAM" id="MobiDB-lite"/>
    </source>
</evidence>
<dbReference type="InterPro" id="IPR046281">
    <property type="entry name" value="DUF6318"/>
</dbReference>
<evidence type="ECO:0000259" key="3">
    <source>
        <dbReference type="Pfam" id="PF19843"/>
    </source>
</evidence>
<name>A0A839QQF9_9MICO</name>
<keyword evidence="5" id="KW-1185">Reference proteome</keyword>
<dbReference type="EMBL" id="JACHWP010000001">
    <property type="protein sequence ID" value="MBB3022733.1"/>
    <property type="molecule type" value="Genomic_DNA"/>
</dbReference>
<feature type="signal peptide" evidence="2">
    <location>
        <begin position="1"/>
        <end position="26"/>
    </location>
</feature>
<evidence type="ECO:0000256" key="2">
    <source>
        <dbReference type="SAM" id="SignalP"/>
    </source>
</evidence>
<evidence type="ECO:0000313" key="4">
    <source>
        <dbReference type="EMBL" id="MBB3022733.1"/>
    </source>
</evidence>
<feature type="compositionally biased region" description="Low complexity" evidence="1">
    <location>
        <begin position="42"/>
        <end position="58"/>
    </location>
</feature>
<dbReference type="AlphaFoldDB" id="A0A839QQF9"/>
<organism evidence="4 5">
    <name type="scientific">Helcobacillus massiliensis</name>
    <dbReference type="NCBI Taxonomy" id="521392"/>
    <lineage>
        <taxon>Bacteria</taxon>
        <taxon>Bacillati</taxon>
        <taxon>Actinomycetota</taxon>
        <taxon>Actinomycetes</taxon>
        <taxon>Micrococcales</taxon>
        <taxon>Dermabacteraceae</taxon>
        <taxon>Helcobacillus</taxon>
    </lineage>
</organism>
<feature type="domain" description="DUF6318" evidence="3">
    <location>
        <begin position="87"/>
        <end position="178"/>
    </location>
</feature>
<dbReference type="Pfam" id="PF19843">
    <property type="entry name" value="DUF6318"/>
    <property type="match status" value="1"/>
</dbReference>
<protein>
    <recommendedName>
        <fullName evidence="3">DUF6318 domain-containing protein</fullName>
    </recommendedName>
</protein>
<feature type="compositionally biased region" description="Basic and acidic residues" evidence="1">
    <location>
        <begin position="81"/>
        <end position="97"/>
    </location>
</feature>
<dbReference type="Proteomes" id="UP000568050">
    <property type="component" value="Unassembled WGS sequence"/>
</dbReference>
<comment type="caution">
    <text evidence="4">The sequence shown here is derived from an EMBL/GenBank/DDBJ whole genome shotgun (WGS) entry which is preliminary data.</text>
</comment>
<sequence>MSPRVLRRSFSTAAAALMLAFSAAGCASKDEPPVITPKPEPSAGSPASDAGDDGSVASDGGGGAAAKPTDAAIDKSQLPPENRDLKAPDPKDYPGFYEKTDEGAGAVLLYFVDAMHYYESTGDDSPLADVYDAEQCTGCRQVTKHVAEAIVDGTYSAPTEAQIQEHYVKHNKDRVLAYVEYGVPSRKFLSGAKAGENRPALTVKLAALVEWNGEHWVILGLNAENEKG</sequence>
<feature type="chain" id="PRO_5039378059" description="DUF6318 domain-containing protein" evidence="2">
    <location>
        <begin position="27"/>
        <end position="228"/>
    </location>
</feature>
<accession>A0A839QQF9</accession>
<dbReference type="RefSeq" id="WP_183375015.1">
    <property type="nucleotide sequence ID" value="NZ_CBCSFZ010000004.1"/>
</dbReference>
<evidence type="ECO:0000313" key="5">
    <source>
        <dbReference type="Proteomes" id="UP000568050"/>
    </source>
</evidence>
<gene>
    <name evidence="4" type="ORF">FHX50_000981</name>
</gene>
<keyword evidence="2" id="KW-0732">Signal</keyword>